<evidence type="ECO:0000313" key="2">
    <source>
        <dbReference type="EMBL" id="NYD70398.1"/>
    </source>
</evidence>
<dbReference type="RefSeq" id="WP_179547531.1">
    <property type="nucleotide sequence ID" value="NZ_BSEW01000001.1"/>
</dbReference>
<organism evidence="2 3">
    <name type="scientific">Herbiconiux flava</name>
    <dbReference type="NCBI Taxonomy" id="881268"/>
    <lineage>
        <taxon>Bacteria</taxon>
        <taxon>Bacillati</taxon>
        <taxon>Actinomycetota</taxon>
        <taxon>Actinomycetes</taxon>
        <taxon>Micrococcales</taxon>
        <taxon>Microbacteriaceae</taxon>
        <taxon>Herbiconiux</taxon>
    </lineage>
</organism>
<protein>
    <submittedName>
        <fullName evidence="2">Uncharacterized BrkB/YihY/UPF0761 family membrane protein</fullName>
    </submittedName>
</protein>
<sequence>MRSGTDCDFSLMGVGYFIALLAPPLVYLAAIVWTIVRLTRRRRSWWVPVVGALAALAVWALGYGLLMASLNR</sequence>
<comment type="caution">
    <text evidence="2">The sequence shown here is derived from an EMBL/GenBank/DDBJ whole genome shotgun (WGS) entry which is preliminary data.</text>
</comment>
<feature type="transmembrane region" description="Helical" evidence="1">
    <location>
        <begin position="12"/>
        <end position="33"/>
    </location>
</feature>
<name>A0A852SNH6_9MICO</name>
<reference evidence="2 3" key="1">
    <citation type="submission" date="2020-07" db="EMBL/GenBank/DDBJ databases">
        <title>Sequencing the genomes of 1000 actinobacteria strains.</title>
        <authorList>
            <person name="Klenk H.-P."/>
        </authorList>
    </citation>
    <scope>NUCLEOTIDE SEQUENCE [LARGE SCALE GENOMIC DNA]</scope>
    <source>
        <strain evidence="2 3">DSM 26474</strain>
    </source>
</reference>
<accession>A0A852SNH6</accession>
<feature type="transmembrane region" description="Helical" evidence="1">
    <location>
        <begin position="45"/>
        <end position="66"/>
    </location>
</feature>
<keyword evidence="1" id="KW-1133">Transmembrane helix</keyword>
<keyword evidence="3" id="KW-1185">Reference proteome</keyword>
<proteinExistence type="predicted"/>
<dbReference type="EMBL" id="JACCBM010000001">
    <property type="protein sequence ID" value="NYD70398.1"/>
    <property type="molecule type" value="Genomic_DNA"/>
</dbReference>
<keyword evidence="1" id="KW-0472">Membrane</keyword>
<evidence type="ECO:0000256" key="1">
    <source>
        <dbReference type="SAM" id="Phobius"/>
    </source>
</evidence>
<keyword evidence="1" id="KW-0812">Transmembrane</keyword>
<dbReference type="AlphaFoldDB" id="A0A852SNH6"/>
<evidence type="ECO:0000313" key="3">
    <source>
        <dbReference type="Proteomes" id="UP000549913"/>
    </source>
</evidence>
<dbReference type="Pfam" id="PF19779">
    <property type="entry name" value="DUF6264"/>
    <property type="match status" value="1"/>
</dbReference>
<dbReference type="InterPro" id="IPR046231">
    <property type="entry name" value="DUF6264"/>
</dbReference>
<dbReference type="Proteomes" id="UP000549913">
    <property type="component" value="Unassembled WGS sequence"/>
</dbReference>
<gene>
    <name evidence="2" type="ORF">BJ984_001556</name>
</gene>